<feature type="domain" description="DUF4395" evidence="2">
    <location>
        <begin position="15"/>
        <end position="144"/>
    </location>
</feature>
<keyword evidence="1" id="KW-1133">Transmembrane helix</keyword>
<dbReference type="EMBL" id="CAFBOW010000112">
    <property type="protein sequence ID" value="CAB4998961.1"/>
    <property type="molecule type" value="Genomic_DNA"/>
</dbReference>
<dbReference type="Pfam" id="PF14340">
    <property type="entry name" value="DUF4395"/>
    <property type="match status" value="1"/>
</dbReference>
<feature type="transmembrane region" description="Helical" evidence="1">
    <location>
        <begin position="112"/>
        <end position="142"/>
    </location>
</feature>
<evidence type="ECO:0000313" key="4">
    <source>
        <dbReference type="EMBL" id="CAB4998961.1"/>
    </source>
</evidence>
<name>A0A6J7BIM0_9ZZZZ</name>
<feature type="transmembrane region" description="Helical" evidence="1">
    <location>
        <begin position="88"/>
        <end position="106"/>
    </location>
</feature>
<dbReference type="InterPro" id="IPR025508">
    <property type="entry name" value="DUF4395"/>
</dbReference>
<keyword evidence="1" id="KW-0812">Transmembrane</keyword>
<feature type="transmembrane region" description="Helical" evidence="1">
    <location>
        <begin position="21"/>
        <end position="41"/>
    </location>
</feature>
<organism evidence="3">
    <name type="scientific">freshwater metagenome</name>
    <dbReference type="NCBI Taxonomy" id="449393"/>
    <lineage>
        <taxon>unclassified sequences</taxon>
        <taxon>metagenomes</taxon>
        <taxon>ecological metagenomes</taxon>
    </lineage>
</organism>
<reference evidence="3" key="1">
    <citation type="submission" date="2020-05" db="EMBL/GenBank/DDBJ databases">
        <authorList>
            <person name="Chiriac C."/>
            <person name="Salcher M."/>
            <person name="Ghai R."/>
            <person name="Kavagutti S V."/>
        </authorList>
    </citation>
    <scope>NUCLEOTIDE SEQUENCE</scope>
</reference>
<dbReference type="AlphaFoldDB" id="A0A6J7BIM0"/>
<gene>
    <name evidence="3" type="ORF">UFOPK3243_00885</name>
    <name evidence="4" type="ORF">UFOPK4032_00609</name>
</gene>
<keyword evidence="1" id="KW-0472">Membrane</keyword>
<sequence length="150" mass="16387">MSEVLDKPEVQKIYIDARGPRFSATITAIVLATALVTHNVWVLIAQGLVFLIGATRGPQFTPYGLIFKNLVKPRLKKEAPTEDVRPPKFAQAVGLLFALVGIFGALADRSLIFSVATAFALGAAFLNAAFNYCLGCEMYLLLVRTTTRRK</sequence>
<evidence type="ECO:0000256" key="1">
    <source>
        <dbReference type="SAM" id="Phobius"/>
    </source>
</evidence>
<protein>
    <submittedName>
        <fullName evidence="3">Unannotated protein</fullName>
    </submittedName>
</protein>
<accession>A0A6J7BIM0</accession>
<evidence type="ECO:0000313" key="3">
    <source>
        <dbReference type="EMBL" id="CAB4843869.1"/>
    </source>
</evidence>
<dbReference type="EMBL" id="CAFAZZ010000089">
    <property type="protein sequence ID" value="CAB4843869.1"/>
    <property type="molecule type" value="Genomic_DNA"/>
</dbReference>
<proteinExistence type="predicted"/>
<evidence type="ECO:0000259" key="2">
    <source>
        <dbReference type="Pfam" id="PF14340"/>
    </source>
</evidence>